<organism evidence="2 3">
    <name type="scientific">Candidatus Rhabdochlamydia porcellionis</name>
    <dbReference type="NCBI Taxonomy" id="225148"/>
    <lineage>
        <taxon>Bacteria</taxon>
        <taxon>Pseudomonadati</taxon>
        <taxon>Chlamydiota</taxon>
        <taxon>Chlamydiia</taxon>
        <taxon>Parachlamydiales</taxon>
        <taxon>Candidatus Rhabdochlamydiaceae</taxon>
        <taxon>Candidatus Rhabdochlamydia</taxon>
    </lineage>
</organism>
<accession>A0ABX8Z3E4</accession>
<name>A0ABX8Z3E4_9BACT</name>
<evidence type="ECO:0000256" key="1">
    <source>
        <dbReference type="SAM" id="Phobius"/>
    </source>
</evidence>
<keyword evidence="1" id="KW-0812">Transmembrane</keyword>
<gene>
    <name evidence="2" type="ORF">RHAB15C_0001310</name>
</gene>
<dbReference type="Proteomes" id="UP000822862">
    <property type="component" value="Chromosome"/>
</dbReference>
<protein>
    <submittedName>
        <fullName evidence="2">Uncharacterized protein</fullName>
    </submittedName>
</protein>
<evidence type="ECO:0000313" key="2">
    <source>
        <dbReference type="EMBL" id="QZA59423.1"/>
    </source>
</evidence>
<feature type="transmembrane region" description="Helical" evidence="1">
    <location>
        <begin position="56"/>
        <end position="79"/>
    </location>
</feature>
<dbReference type="EMBL" id="CP075585">
    <property type="protein sequence ID" value="QZA59423.1"/>
    <property type="molecule type" value="Genomic_DNA"/>
</dbReference>
<evidence type="ECO:0000313" key="3">
    <source>
        <dbReference type="Proteomes" id="UP000822862"/>
    </source>
</evidence>
<proteinExistence type="predicted"/>
<keyword evidence="1" id="KW-1133">Transmembrane helix</keyword>
<reference evidence="2 3" key="1">
    <citation type="submission" date="2021-05" db="EMBL/GenBank/DDBJ databases">
        <title>Ecology and evolution of chlamydial symbionts of arthropods.</title>
        <authorList>
            <person name="Halter T."/>
            <person name="Sixt B.S."/>
            <person name="Toenshoff E.R."/>
            <person name="Koestlbacher S."/>
            <person name="Schulz F."/>
            <person name="Kostanjsek R."/>
            <person name="Collingro A."/>
            <person name="Hendrickx F."/>
            <person name="Horn M."/>
        </authorList>
    </citation>
    <scope>NUCLEOTIDE SEQUENCE [LARGE SCALE GENOMIC DNA]</scope>
    <source>
        <strain evidence="2 3">15C</strain>
    </source>
</reference>
<sequence>MGICLSFQWPNSLYSNGLMGLQKQLLVNSVQIFFTFIKSIGVIIILVFVAPSLYAFFTWQLSIVILHTLFFSFCLTSVFRDWIRKKSSSEFFLK</sequence>
<keyword evidence="1" id="KW-0472">Membrane</keyword>
<keyword evidence="3" id="KW-1185">Reference proteome</keyword>
<feature type="transmembrane region" description="Helical" evidence="1">
    <location>
        <begin position="25"/>
        <end position="50"/>
    </location>
</feature>